<evidence type="ECO:0000313" key="1">
    <source>
        <dbReference type="EMBL" id="QEG09294.1"/>
    </source>
</evidence>
<dbReference type="EMBL" id="MN062186">
    <property type="protein sequence ID" value="QEG09294.1"/>
    <property type="molecule type" value="Genomic_DNA"/>
</dbReference>
<name>A0A5B9N5Q2_9CAUD</name>
<keyword evidence="2" id="KW-1185">Reference proteome</keyword>
<sequence length="279" mass="30850">MARQSGEIDAKSILDYLIQDLNITLPTIDWNDPIWKLPVDENSPLFKSPPSVSLKDLTDGCPTGEGVFDKLMASAKQHLLMEYQAQRITAGDYTKAYIALVETTMQNATQFLLQKDQAFWQAQLAQLQAFAALVQTQTAKAEYAKVVLDAQTSGATYALTAMKLATEDQAYGTAAYNLLNILPSQWALVKEQIEVQRAQTLDNRTDGSPVAGSVGKQKQLYDQQITSYKRDAEVKSGRMFIDAWIAMKTIDEGLLPPDGFSNASIDKVLTKIKNENGFV</sequence>
<evidence type="ECO:0000313" key="2">
    <source>
        <dbReference type="Proteomes" id="UP000324257"/>
    </source>
</evidence>
<proteinExistence type="predicted"/>
<accession>A0A5B9N5Q2</accession>
<organism evidence="1 2">
    <name type="scientific">Stenotrophomonas phage Pokken</name>
    <dbReference type="NCBI Taxonomy" id="2596674"/>
    <lineage>
        <taxon>Viruses</taxon>
        <taxon>Duplodnaviria</taxon>
        <taxon>Heunggongvirae</taxon>
        <taxon>Uroviricota</taxon>
        <taxon>Caudoviricetes</taxon>
        <taxon>Schitoviridae</taxon>
        <taxon>Pokkenvirus</taxon>
        <taxon>Pokkenvirus pokken</taxon>
    </lineage>
</organism>
<dbReference type="Proteomes" id="UP000324257">
    <property type="component" value="Segment"/>
</dbReference>
<reference evidence="2" key="1">
    <citation type="submission" date="2019-06" db="EMBL/GenBank/DDBJ databases">
        <title>The complete genome of Stenotrophomonas phage Pokken.</title>
        <authorList>
            <person name="Hayden A."/>
            <person name="Martinez N."/>
            <person name="Moreland R."/>
            <person name="Liu M."/>
            <person name="Gonzalez C.F."/>
            <person name="Ramsey J."/>
        </authorList>
    </citation>
    <scope>NUCLEOTIDE SEQUENCE [LARGE SCALE GENOMIC DNA]</scope>
</reference>
<protein>
    <submittedName>
        <fullName evidence="1">Uncharacterized protein</fullName>
    </submittedName>
</protein>
<gene>
    <name evidence="1" type="ORF">CPT_Pokken_076</name>
</gene>